<dbReference type="Pfam" id="PF00271">
    <property type="entry name" value="Helicase_C"/>
    <property type="match status" value="1"/>
</dbReference>
<dbReference type="InterPro" id="IPR014001">
    <property type="entry name" value="Helicase_ATP-bd"/>
</dbReference>
<gene>
    <name evidence="7" type="ORF">SDC9_52831</name>
</gene>
<dbReference type="Gene3D" id="3.40.50.300">
    <property type="entry name" value="P-loop containing nucleotide triphosphate hydrolases"/>
    <property type="match status" value="2"/>
</dbReference>
<proteinExistence type="predicted"/>
<dbReference type="GO" id="GO:0004386">
    <property type="term" value="F:helicase activity"/>
    <property type="evidence" value="ECO:0007669"/>
    <property type="project" value="UniProtKB-KW"/>
</dbReference>
<evidence type="ECO:0000259" key="5">
    <source>
        <dbReference type="PROSITE" id="PS51192"/>
    </source>
</evidence>
<dbReference type="InterPro" id="IPR001650">
    <property type="entry name" value="Helicase_C-like"/>
</dbReference>
<feature type="domain" description="Helicase C-terminal" evidence="6">
    <location>
        <begin position="214"/>
        <end position="406"/>
    </location>
</feature>
<evidence type="ECO:0000256" key="2">
    <source>
        <dbReference type="ARBA" id="ARBA00022801"/>
    </source>
</evidence>
<feature type="domain" description="Helicase ATP-binding" evidence="5">
    <location>
        <begin position="31"/>
        <end position="190"/>
    </location>
</feature>
<dbReference type="PANTHER" id="PTHR12131:SF1">
    <property type="entry name" value="ATP-DEPENDENT RNA HELICASE SUPV3L1, MITOCHONDRIAL-RELATED"/>
    <property type="match status" value="1"/>
</dbReference>
<dbReference type="InterPro" id="IPR011545">
    <property type="entry name" value="DEAD/DEAH_box_helicase_dom"/>
</dbReference>
<evidence type="ECO:0000256" key="1">
    <source>
        <dbReference type="ARBA" id="ARBA00022741"/>
    </source>
</evidence>
<dbReference type="EMBL" id="VSSQ01001238">
    <property type="protein sequence ID" value="MPM06530.1"/>
    <property type="molecule type" value="Genomic_DNA"/>
</dbReference>
<evidence type="ECO:0008006" key="8">
    <source>
        <dbReference type="Google" id="ProtNLM"/>
    </source>
</evidence>
<dbReference type="SUPFAM" id="SSF52540">
    <property type="entry name" value="P-loop containing nucleoside triphosphate hydrolases"/>
    <property type="match status" value="1"/>
</dbReference>
<dbReference type="PANTHER" id="PTHR12131">
    <property type="entry name" value="ATP-DEPENDENT RNA AND DNA HELICASE"/>
    <property type="match status" value="1"/>
</dbReference>
<keyword evidence="1" id="KW-0547">Nucleotide-binding</keyword>
<sequence length="544" mass="61468">MRNGKTQACFPGRKETNSLDTFSYYPWQLKAYRAIRDRNAVLSAPTGSGKTLVAYLWAGILDEEGFPAYPEGGRIIFTAPIKALSNERYLDLRKMGFDVGIETGDFKKNEGASIICCTQEIYSLKYAFVPGQKLIVDEFHYIFDDPDRARAYIDGIRDTAPTTAVLVMSATLGGASSVADYLGGVTGRKFTLYENTRRETELIYTPAKPAKTDRLKDALVFLFSQKGAVELAFMTSRHRKRISAGQRDRLQEIASILEVPRIQPPLFTGVGIYHGGMLPKEKLLVERAFRERILDVVCGTNALALGVNLPAETVVFAQLVHYHSDRPISRNEFSQMAGRAGRKGLFDPGYVTWLLNSPFERRGFSTGDIFRELVDAPPEPASVILRPSFGRLLRKQVLPEAEAEYIAEFSWPKGDPYLMEHILRSGMNRIDRAVRKLVGGHEKKKFRKLLAALWYDEMDIEENLEMAYLFFTEEMPGAIMAAQVILPFERNYLQALLKVKRYANRLPKGYAFRSMKDLNAVVNDIDPTIYGFEEKIGEIEDSLR</sequence>
<keyword evidence="4" id="KW-0067">ATP-binding</keyword>
<keyword evidence="2" id="KW-0378">Hydrolase</keyword>
<dbReference type="InterPro" id="IPR050699">
    <property type="entry name" value="RNA-DNA_Helicase"/>
</dbReference>
<protein>
    <recommendedName>
        <fullName evidence="8">Helicase HelY</fullName>
    </recommendedName>
</protein>
<evidence type="ECO:0000256" key="3">
    <source>
        <dbReference type="ARBA" id="ARBA00022806"/>
    </source>
</evidence>
<dbReference type="InterPro" id="IPR027417">
    <property type="entry name" value="P-loop_NTPase"/>
</dbReference>
<name>A0A644WRR6_9ZZZZ</name>
<dbReference type="PROSITE" id="PS51192">
    <property type="entry name" value="HELICASE_ATP_BIND_1"/>
    <property type="match status" value="1"/>
</dbReference>
<dbReference type="GO" id="GO:0003676">
    <property type="term" value="F:nucleic acid binding"/>
    <property type="evidence" value="ECO:0007669"/>
    <property type="project" value="InterPro"/>
</dbReference>
<evidence type="ECO:0000259" key="6">
    <source>
        <dbReference type="PROSITE" id="PS51194"/>
    </source>
</evidence>
<dbReference type="GO" id="GO:0016787">
    <property type="term" value="F:hydrolase activity"/>
    <property type="evidence" value="ECO:0007669"/>
    <property type="project" value="UniProtKB-KW"/>
</dbReference>
<organism evidence="7">
    <name type="scientific">bioreactor metagenome</name>
    <dbReference type="NCBI Taxonomy" id="1076179"/>
    <lineage>
        <taxon>unclassified sequences</taxon>
        <taxon>metagenomes</taxon>
        <taxon>ecological metagenomes</taxon>
    </lineage>
</organism>
<dbReference type="SMART" id="SM00490">
    <property type="entry name" value="HELICc"/>
    <property type="match status" value="1"/>
</dbReference>
<dbReference type="SMART" id="SM00487">
    <property type="entry name" value="DEXDc"/>
    <property type="match status" value="1"/>
</dbReference>
<evidence type="ECO:0000256" key="4">
    <source>
        <dbReference type="ARBA" id="ARBA00022840"/>
    </source>
</evidence>
<comment type="caution">
    <text evidence="7">The sequence shown here is derived from an EMBL/GenBank/DDBJ whole genome shotgun (WGS) entry which is preliminary data.</text>
</comment>
<evidence type="ECO:0000313" key="7">
    <source>
        <dbReference type="EMBL" id="MPM06530.1"/>
    </source>
</evidence>
<dbReference type="GO" id="GO:0005524">
    <property type="term" value="F:ATP binding"/>
    <property type="evidence" value="ECO:0007669"/>
    <property type="project" value="UniProtKB-KW"/>
</dbReference>
<dbReference type="PROSITE" id="PS51194">
    <property type="entry name" value="HELICASE_CTER"/>
    <property type="match status" value="1"/>
</dbReference>
<dbReference type="AlphaFoldDB" id="A0A644WRR6"/>
<keyword evidence="3" id="KW-0347">Helicase</keyword>
<dbReference type="Pfam" id="PF00270">
    <property type="entry name" value="DEAD"/>
    <property type="match status" value="1"/>
</dbReference>
<accession>A0A644WRR6</accession>
<reference evidence="7" key="1">
    <citation type="submission" date="2019-08" db="EMBL/GenBank/DDBJ databases">
        <authorList>
            <person name="Kucharzyk K."/>
            <person name="Murdoch R.W."/>
            <person name="Higgins S."/>
            <person name="Loffler F."/>
        </authorList>
    </citation>
    <scope>NUCLEOTIDE SEQUENCE</scope>
</reference>